<dbReference type="EMBL" id="CP154858">
    <property type="protein sequence ID" value="XDT73165.1"/>
    <property type="molecule type" value="Genomic_DNA"/>
</dbReference>
<dbReference type="KEGG" id="tcd:AAIA72_04075"/>
<protein>
    <submittedName>
        <fullName evidence="3">Histone deacetylase family protein</fullName>
    </submittedName>
</protein>
<dbReference type="PANTHER" id="PTHR10625:SF10">
    <property type="entry name" value="HISTONE DEACETYLASE HDAC1"/>
    <property type="match status" value="1"/>
</dbReference>
<dbReference type="SUPFAM" id="SSF52768">
    <property type="entry name" value="Arginase/deacetylase"/>
    <property type="match status" value="1"/>
</dbReference>
<dbReference type="Pfam" id="PF00850">
    <property type="entry name" value="Hist_deacetyl"/>
    <property type="match status" value="1"/>
</dbReference>
<accession>A0AB39UY86</accession>
<dbReference type="AlphaFoldDB" id="A0AB39UY86"/>
<proteinExistence type="inferred from homology"/>
<evidence type="ECO:0000313" key="3">
    <source>
        <dbReference type="EMBL" id="XDT73165.1"/>
    </source>
</evidence>
<dbReference type="PRINTS" id="PR01270">
    <property type="entry name" value="HDASUPER"/>
</dbReference>
<gene>
    <name evidence="3" type="ORF">AAIA72_04075</name>
</gene>
<dbReference type="Gene3D" id="3.40.800.20">
    <property type="entry name" value="Histone deacetylase domain"/>
    <property type="match status" value="1"/>
</dbReference>
<dbReference type="InterPro" id="IPR000286">
    <property type="entry name" value="HDACs"/>
</dbReference>
<feature type="domain" description="Histone deacetylase" evidence="2">
    <location>
        <begin position="20"/>
        <end position="303"/>
    </location>
</feature>
<dbReference type="GO" id="GO:0004407">
    <property type="term" value="F:histone deacetylase activity"/>
    <property type="evidence" value="ECO:0007669"/>
    <property type="project" value="TreeGrafter"/>
</dbReference>
<dbReference type="InterPro" id="IPR023801">
    <property type="entry name" value="His_deacetylse_dom"/>
</dbReference>
<dbReference type="RefSeq" id="WP_369602159.1">
    <property type="nucleotide sequence ID" value="NZ_CP154858.1"/>
</dbReference>
<dbReference type="PANTHER" id="PTHR10625">
    <property type="entry name" value="HISTONE DEACETYLASE HDAC1-RELATED"/>
    <property type="match status" value="1"/>
</dbReference>
<comment type="similarity">
    <text evidence="1">Belongs to the histone deacetylase family.</text>
</comment>
<dbReference type="GO" id="GO:0040029">
    <property type="term" value="P:epigenetic regulation of gene expression"/>
    <property type="evidence" value="ECO:0007669"/>
    <property type="project" value="TreeGrafter"/>
</dbReference>
<evidence type="ECO:0000259" key="2">
    <source>
        <dbReference type="Pfam" id="PF00850"/>
    </source>
</evidence>
<reference evidence="3" key="1">
    <citation type="submission" date="2024-05" db="EMBL/GenBank/DDBJ databases">
        <title>Genome sequencing of novel strain.</title>
        <authorList>
            <person name="Ganbat D."/>
            <person name="Ganbat S."/>
            <person name="Lee S.-J."/>
        </authorList>
    </citation>
    <scope>NUCLEOTIDE SEQUENCE</scope>
    <source>
        <strain evidence="3">SMD15-11</strain>
    </source>
</reference>
<dbReference type="CDD" id="cd11599">
    <property type="entry name" value="HDAC_classII_2"/>
    <property type="match status" value="1"/>
</dbReference>
<dbReference type="InterPro" id="IPR023696">
    <property type="entry name" value="Ureohydrolase_dom_sf"/>
</dbReference>
<evidence type="ECO:0000256" key="1">
    <source>
        <dbReference type="ARBA" id="ARBA00005947"/>
    </source>
</evidence>
<sequence>MTTALFHHQDCEKHNMGPEHPESPLRIAAILNQLQDSALLDELVIVRPDEAQRELIAQVHPDSHITQLELIQPPQGRVFVDPDTAIMPDTLRAAFLAAGAAVEATDAILSGEFDTAFCATRPPGHHAERNRAMGFCFFNNVAIAAMRALNYHALERVAIIDFDVHQGNGTMDIFKDDPRVLVCSSFQHPHYPNSHYFMEQEHIVNTPLEAGTDGRGFRRAVERDWLHRLQDHKPQMIFVSAGFDAHELDPLGDLRLTARDYAWVTRLIMDVAKSSARGRVLSILEGGYNLKALAESVDQHLQVLAGH</sequence>
<dbReference type="InterPro" id="IPR037138">
    <property type="entry name" value="His_deacetylse_dom_sf"/>
</dbReference>
<organism evidence="3">
    <name type="scientific">Thermohahella caldifontis</name>
    <dbReference type="NCBI Taxonomy" id="3142973"/>
    <lineage>
        <taxon>Bacteria</taxon>
        <taxon>Pseudomonadati</taxon>
        <taxon>Pseudomonadota</taxon>
        <taxon>Gammaproteobacteria</taxon>
        <taxon>Oceanospirillales</taxon>
        <taxon>Hahellaceae</taxon>
        <taxon>Thermohahella</taxon>
    </lineage>
</organism>
<name>A0AB39UY86_9GAMM</name>